<organism evidence="8 9">
    <name type="scientific">Pseudoduganella rivuli</name>
    <dbReference type="NCBI Taxonomy" id="2666085"/>
    <lineage>
        <taxon>Bacteria</taxon>
        <taxon>Pseudomonadati</taxon>
        <taxon>Pseudomonadota</taxon>
        <taxon>Betaproteobacteria</taxon>
        <taxon>Burkholderiales</taxon>
        <taxon>Oxalobacteraceae</taxon>
        <taxon>Telluria group</taxon>
        <taxon>Pseudoduganella</taxon>
    </lineage>
</organism>
<proteinExistence type="inferred from homology"/>
<evidence type="ECO:0000256" key="5">
    <source>
        <dbReference type="ARBA" id="ARBA00023070"/>
    </source>
</evidence>
<dbReference type="AlphaFoldDB" id="A0A7X2ITA0"/>
<dbReference type="GO" id="GO:0050361">
    <property type="term" value="F:tryptophan 2-monooxygenase activity"/>
    <property type="evidence" value="ECO:0007669"/>
    <property type="project" value="UniProtKB-EC"/>
</dbReference>
<dbReference type="EC" id="1.13.12.3" evidence="3"/>
<dbReference type="Gene3D" id="3.50.50.60">
    <property type="entry name" value="FAD/NAD(P)-binding domain"/>
    <property type="match status" value="1"/>
</dbReference>
<dbReference type="SUPFAM" id="SSF51905">
    <property type="entry name" value="FAD/NAD(P)-binding domain"/>
    <property type="match status" value="1"/>
</dbReference>
<evidence type="ECO:0000313" key="8">
    <source>
        <dbReference type="EMBL" id="MRV75619.1"/>
    </source>
</evidence>
<evidence type="ECO:0000313" key="9">
    <source>
        <dbReference type="Proteomes" id="UP000446768"/>
    </source>
</evidence>
<comment type="similarity">
    <text evidence="2">Belongs to the tryptophan 2-monooxygenase family.</text>
</comment>
<dbReference type="PANTHER" id="PTHR10742:SF410">
    <property type="entry name" value="LYSINE-SPECIFIC HISTONE DEMETHYLASE 2"/>
    <property type="match status" value="1"/>
</dbReference>
<evidence type="ECO:0000259" key="7">
    <source>
        <dbReference type="Pfam" id="PF01593"/>
    </source>
</evidence>
<evidence type="ECO:0000256" key="4">
    <source>
        <dbReference type="ARBA" id="ARBA00017871"/>
    </source>
</evidence>
<feature type="domain" description="Amine oxidase" evidence="7">
    <location>
        <begin position="33"/>
        <end position="541"/>
    </location>
</feature>
<comment type="caution">
    <text evidence="8">The sequence shown here is derived from an EMBL/GenBank/DDBJ whole genome shotgun (WGS) entry which is preliminary data.</text>
</comment>
<accession>A0A7X2ITA0</accession>
<dbReference type="InterPro" id="IPR036188">
    <property type="entry name" value="FAD/NAD-bd_sf"/>
</dbReference>
<evidence type="ECO:0000256" key="1">
    <source>
        <dbReference type="ARBA" id="ARBA00004814"/>
    </source>
</evidence>
<sequence>MSLIRHVPELAIKSKALLPNGEDFDVLIAGAGMAGLYTAWRLQNDGLQSPQLKKLADARPDKRLKIGIVEFSDRVGGRLDSVIIDGMDNVPAELGGMRFTESHQLLNLVIRDLDLEGDIGPFDMTANSQFTLRGERLDEAAIRNGEPVPYNLEDAEKKKTPNELFNYAITKVVGPDALSYTDANWQWVKENFRYSDASGVYDNAALYNVGFWNLLYQVLSNEGYDYCWDGGGYNSNTINWNAAEAMPYMLTDFSVTPKYLCFKDGFHTLPATLAQRITQGPAPVPIYGGTRLVRFDRDAGGRLTGEVAATADASLRGRFSTSYLVLAMPRHSLELLDQDTPFFNAAPVQWNIQSVLLQPAYKLFMAYEKRWWDPELFYRGPTITDMPLRMTYDFGTEAEHGGAPGDQRALLLASYCDMQGASFWSVLERGKVHALPPSWSMTAAKGGAPAPESMCRMAEGMLKKSFKVDGKEPEPSERVGAYYQDWTQAPYGAGFHAWAAHYKASDVMRSVRQPLPDWPVFICGEAYSNQQGWVEGALCTAESVLEDKFGVPRIAGLPDLYPLLTPPPVKPGDDEPFKTYLLRDTPNAF</sequence>
<protein>
    <recommendedName>
        <fullName evidence="4">Tryptophan 2-monooxygenase</fullName>
        <ecNumber evidence="3">1.13.12.3</ecNumber>
    </recommendedName>
</protein>
<gene>
    <name evidence="8" type="ORF">GJ700_28275</name>
</gene>
<dbReference type="InterPro" id="IPR050281">
    <property type="entry name" value="Flavin_monoamine_oxidase"/>
</dbReference>
<evidence type="ECO:0000256" key="3">
    <source>
        <dbReference type="ARBA" id="ARBA00012535"/>
    </source>
</evidence>
<dbReference type="RefSeq" id="WP_154380348.1">
    <property type="nucleotide sequence ID" value="NZ_WKJJ01000022.1"/>
</dbReference>
<dbReference type="EMBL" id="WKJJ01000022">
    <property type="protein sequence ID" value="MRV75619.1"/>
    <property type="molecule type" value="Genomic_DNA"/>
</dbReference>
<dbReference type="SUPFAM" id="SSF54373">
    <property type="entry name" value="FAD-linked reductases, C-terminal domain"/>
    <property type="match status" value="1"/>
</dbReference>
<dbReference type="InterPro" id="IPR002937">
    <property type="entry name" value="Amino_oxidase"/>
</dbReference>
<keyword evidence="9" id="KW-1185">Reference proteome</keyword>
<dbReference type="Proteomes" id="UP000446768">
    <property type="component" value="Unassembled WGS sequence"/>
</dbReference>
<dbReference type="Pfam" id="PF01593">
    <property type="entry name" value="Amino_oxidase"/>
    <property type="match status" value="1"/>
</dbReference>
<keyword evidence="5" id="KW-0073">Auxin biosynthesis</keyword>
<evidence type="ECO:0000256" key="6">
    <source>
        <dbReference type="ARBA" id="ARBA00047321"/>
    </source>
</evidence>
<reference evidence="8 9" key="1">
    <citation type="submission" date="2019-11" db="EMBL/GenBank/DDBJ databases">
        <title>Novel species isolated from a subtropical stream in China.</title>
        <authorList>
            <person name="Lu H."/>
        </authorList>
    </citation>
    <scope>NUCLEOTIDE SEQUENCE [LARGE SCALE GENOMIC DNA]</scope>
    <source>
        <strain evidence="8 9">FT92W</strain>
    </source>
</reference>
<dbReference type="GO" id="GO:0009851">
    <property type="term" value="P:auxin biosynthetic process"/>
    <property type="evidence" value="ECO:0007669"/>
    <property type="project" value="UniProtKB-KW"/>
</dbReference>
<name>A0A7X2ITA0_9BURK</name>
<comment type="catalytic activity">
    <reaction evidence="6">
        <text>L-tryptophan + O2 = indole-3-acetamide + CO2 + H2O</text>
        <dbReference type="Rhea" id="RHEA:16165"/>
        <dbReference type="ChEBI" id="CHEBI:15377"/>
        <dbReference type="ChEBI" id="CHEBI:15379"/>
        <dbReference type="ChEBI" id="CHEBI:16031"/>
        <dbReference type="ChEBI" id="CHEBI:16526"/>
        <dbReference type="ChEBI" id="CHEBI:57912"/>
        <dbReference type="EC" id="1.13.12.3"/>
    </reaction>
</comment>
<dbReference type="PANTHER" id="PTHR10742">
    <property type="entry name" value="FLAVIN MONOAMINE OXIDASE"/>
    <property type="match status" value="1"/>
</dbReference>
<comment type="pathway">
    <text evidence="1">Plant hormone metabolism; auxin biosynthesis.</text>
</comment>
<evidence type="ECO:0000256" key="2">
    <source>
        <dbReference type="ARBA" id="ARBA00005833"/>
    </source>
</evidence>